<name>A0A0A8ZKU2_ARUDO</name>
<accession>A0A0A8ZKU2</accession>
<evidence type="ECO:0000313" key="1">
    <source>
        <dbReference type="EMBL" id="JAD38308.1"/>
    </source>
</evidence>
<organism evidence="1">
    <name type="scientific">Arundo donax</name>
    <name type="common">Giant reed</name>
    <name type="synonym">Donax arundinaceus</name>
    <dbReference type="NCBI Taxonomy" id="35708"/>
    <lineage>
        <taxon>Eukaryota</taxon>
        <taxon>Viridiplantae</taxon>
        <taxon>Streptophyta</taxon>
        <taxon>Embryophyta</taxon>
        <taxon>Tracheophyta</taxon>
        <taxon>Spermatophyta</taxon>
        <taxon>Magnoliopsida</taxon>
        <taxon>Liliopsida</taxon>
        <taxon>Poales</taxon>
        <taxon>Poaceae</taxon>
        <taxon>PACMAD clade</taxon>
        <taxon>Arundinoideae</taxon>
        <taxon>Arundineae</taxon>
        <taxon>Arundo</taxon>
    </lineage>
</organism>
<dbReference type="AlphaFoldDB" id="A0A0A8ZKU2"/>
<proteinExistence type="predicted"/>
<reference evidence="1" key="2">
    <citation type="journal article" date="2015" name="Data Brief">
        <title>Shoot transcriptome of the giant reed, Arundo donax.</title>
        <authorList>
            <person name="Barrero R.A."/>
            <person name="Guerrero F.D."/>
            <person name="Moolhuijzen P."/>
            <person name="Goolsby J.A."/>
            <person name="Tidwell J."/>
            <person name="Bellgard S.E."/>
            <person name="Bellgard M.I."/>
        </authorList>
    </citation>
    <scope>NUCLEOTIDE SEQUENCE</scope>
    <source>
        <tissue evidence="1">Shoot tissue taken approximately 20 cm above the soil surface</tissue>
    </source>
</reference>
<sequence length="58" mass="6709">MRPEELDLRSRAAVCTPGWLHLGISLCTLEPEYVGSRDENGTGKFVWFYDGRKIPKRR</sequence>
<dbReference type="EMBL" id="GBRH01259587">
    <property type="protein sequence ID" value="JAD38308.1"/>
    <property type="molecule type" value="Transcribed_RNA"/>
</dbReference>
<protein>
    <submittedName>
        <fullName evidence="1">Uncharacterized protein</fullName>
    </submittedName>
</protein>
<reference evidence="1" key="1">
    <citation type="submission" date="2014-09" db="EMBL/GenBank/DDBJ databases">
        <authorList>
            <person name="Magalhaes I.L.F."/>
            <person name="Oliveira U."/>
            <person name="Santos F.R."/>
            <person name="Vidigal T.H.D.A."/>
            <person name="Brescovit A.D."/>
            <person name="Santos A.J."/>
        </authorList>
    </citation>
    <scope>NUCLEOTIDE SEQUENCE</scope>
    <source>
        <tissue evidence="1">Shoot tissue taken approximately 20 cm above the soil surface</tissue>
    </source>
</reference>